<keyword evidence="2 6" id="KW-0808">Transferase</keyword>
<organism evidence="6 7">
    <name type="scientific">Pontibacterium sinense</name>
    <dbReference type="NCBI Taxonomy" id="2781979"/>
    <lineage>
        <taxon>Bacteria</taxon>
        <taxon>Pseudomonadati</taxon>
        <taxon>Pseudomonadota</taxon>
        <taxon>Gammaproteobacteria</taxon>
        <taxon>Oceanospirillales</taxon>
        <taxon>Oceanospirillaceae</taxon>
        <taxon>Pontibacterium</taxon>
    </lineage>
</organism>
<dbReference type="SUPFAM" id="SSF52418">
    <property type="entry name" value="Nucleoside phosphorylase/phosphoribosyltransferase catalytic domain"/>
    <property type="match status" value="1"/>
</dbReference>
<proteinExistence type="predicted"/>
<keyword evidence="3" id="KW-0822">Tryptophan biosynthesis</keyword>
<keyword evidence="1" id="KW-0328">Glycosyltransferase</keyword>
<reference evidence="6" key="1">
    <citation type="submission" date="2020-10" db="EMBL/GenBank/DDBJ databases">
        <title>Bacterium isolated from coastal waters sediment.</title>
        <authorList>
            <person name="Chen R.-J."/>
            <person name="Lu D.-C."/>
            <person name="Zhu K.-L."/>
            <person name="Du Z.-J."/>
        </authorList>
    </citation>
    <scope>NUCLEOTIDE SEQUENCE</scope>
    <source>
        <strain evidence="6">N1Y112</strain>
    </source>
</reference>
<dbReference type="Pfam" id="PF02885">
    <property type="entry name" value="Glycos_trans_3N"/>
    <property type="match status" value="1"/>
</dbReference>
<evidence type="ECO:0000313" key="6">
    <source>
        <dbReference type="EMBL" id="MBE9399462.1"/>
    </source>
</evidence>
<sequence>MKQEHPFAQYVRILGKGKTGTRSLTREEAEAAMGMILDGQAEPEQLGAFLMLLRVKEESPEELAGFADATRQRYAAPAELQVDLDWSSYAGKKRRHPWFLLAALCLASHGYCIFMHGARGHTPERIYTEDMLSQFGLSACDSWLRVDAELARANFAFMSIDHMCPPLGRIIQLRSVLGLRSPVHTLARMLNPLHAKCSVDGVFHPPYGPMHQQTAQLLGFERNLTVKGDGGEAEAKPDGESILQWVVEGELEESEWPRIVPRRFVKEGELDPTMLGQVWRGEAEHEYGLLAIKSTIAMLLKLLGEVGDQQVLLARAEKMWDSRTINQFSVG</sequence>
<protein>
    <submittedName>
        <fullName evidence="6">Glycosyl transferase family protein</fullName>
    </submittedName>
</protein>
<dbReference type="Gene3D" id="1.20.970.10">
    <property type="entry name" value="Transferase, Pyrimidine Nucleoside Phosphorylase, Chain C"/>
    <property type="match status" value="1"/>
</dbReference>
<dbReference type="InterPro" id="IPR017459">
    <property type="entry name" value="Glycosyl_Trfase_fam3_N_dom"/>
</dbReference>
<evidence type="ECO:0000313" key="7">
    <source>
        <dbReference type="Proteomes" id="UP000640333"/>
    </source>
</evidence>
<dbReference type="PANTHER" id="PTHR43285">
    <property type="entry name" value="ANTHRANILATE PHOSPHORIBOSYLTRANSFERASE"/>
    <property type="match status" value="1"/>
</dbReference>
<name>A0A8J7FTY4_9GAMM</name>
<gene>
    <name evidence="6" type="ORF">IOQ59_19550</name>
</gene>
<evidence type="ECO:0000256" key="2">
    <source>
        <dbReference type="ARBA" id="ARBA00022679"/>
    </source>
</evidence>
<keyword evidence="3" id="KW-0057">Aromatic amino acid biosynthesis</keyword>
<comment type="caution">
    <text evidence="6">The sequence shown here is derived from an EMBL/GenBank/DDBJ whole genome shotgun (WGS) entry which is preliminary data.</text>
</comment>
<feature type="domain" description="Glycosyl transferase family 3 N-terminal" evidence="5">
    <location>
        <begin position="16"/>
        <end position="72"/>
    </location>
</feature>
<dbReference type="InterPro" id="IPR035902">
    <property type="entry name" value="Nuc_phospho_transferase"/>
</dbReference>
<evidence type="ECO:0000256" key="1">
    <source>
        <dbReference type="ARBA" id="ARBA00022676"/>
    </source>
</evidence>
<dbReference type="NCBIfam" id="NF006564">
    <property type="entry name" value="PRK09071.1"/>
    <property type="match status" value="1"/>
</dbReference>
<dbReference type="EMBL" id="JADEYS010000028">
    <property type="protein sequence ID" value="MBE9399462.1"/>
    <property type="molecule type" value="Genomic_DNA"/>
</dbReference>
<keyword evidence="7" id="KW-1185">Reference proteome</keyword>
<dbReference type="AlphaFoldDB" id="A0A8J7FTY4"/>
<dbReference type="GO" id="GO:0004048">
    <property type="term" value="F:anthranilate phosphoribosyltransferase activity"/>
    <property type="evidence" value="ECO:0007669"/>
    <property type="project" value="InterPro"/>
</dbReference>
<dbReference type="InterPro" id="IPR005940">
    <property type="entry name" value="Anthranilate_Pribosyl_Tfrase"/>
</dbReference>
<dbReference type="Pfam" id="PF00591">
    <property type="entry name" value="Glycos_transf_3"/>
    <property type="match status" value="1"/>
</dbReference>
<dbReference type="InterPro" id="IPR000312">
    <property type="entry name" value="Glycosyl_Trfase_fam3"/>
</dbReference>
<evidence type="ECO:0000259" key="5">
    <source>
        <dbReference type="Pfam" id="PF02885"/>
    </source>
</evidence>
<dbReference type="GO" id="GO:0005829">
    <property type="term" value="C:cytosol"/>
    <property type="evidence" value="ECO:0007669"/>
    <property type="project" value="TreeGrafter"/>
</dbReference>
<dbReference type="SUPFAM" id="SSF47648">
    <property type="entry name" value="Nucleoside phosphorylase/phosphoribosyltransferase N-terminal domain"/>
    <property type="match status" value="1"/>
</dbReference>
<evidence type="ECO:0000259" key="4">
    <source>
        <dbReference type="Pfam" id="PF00591"/>
    </source>
</evidence>
<feature type="domain" description="Glycosyl transferase family 3" evidence="4">
    <location>
        <begin position="101"/>
        <end position="253"/>
    </location>
</feature>
<keyword evidence="3" id="KW-0028">Amino-acid biosynthesis</keyword>
<dbReference type="Gene3D" id="3.40.1030.10">
    <property type="entry name" value="Nucleoside phosphorylase/phosphoribosyltransferase catalytic domain"/>
    <property type="match status" value="1"/>
</dbReference>
<evidence type="ECO:0000256" key="3">
    <source>
        <dbReference type="ARBA" id="ARBA00022822"/>
    </source>
</evidence>
<dbReference type="RefSeq" id="WP_193955158.1">
    <property type="nucleotide sequence ID" value="NZ_JADEYS010000028.1"/>
</dbReference>
<dbReference type="InterPro" id="IPR036320">
    <property type="entry name" value="Glycosyl_Trfase_fam3_N_dom_sf"/>
</dbReference>
<dbReference type="PANTHER" id="PTHR43285:SF2">
    <property type="entry name" value="ANTHRANILATE PHOSPHORIBOSYLTRANSFERASE"/>
    <property type="match status" value="1"/>
</dbReference>
<dbReference type="GO" id="GO:0000162">
    <property type="term" value="P:L-tryptophan biosynthetic process"/>
    <property type="evidence" value="ECO:0007669"/>
    <property type="project" value="UniProtKB-KW"/>
</dbReference>
<accession>A0A8J7FTY4</accession>
<dbReference type="Proteomes" id="UP000640333">
    <property type="component" value="Unassembled WGS sequence"/>
</dbReference>